<feature type="active site" description="Proton acceptor; for dehydratase activity" evidence="6">
    <location>
        <position position="970"/>
    </location>
</feature>
<dbReference type="InterPro" id="IPR032821">
    <property type="entry name" value="PKS_assoc"/>
</dbReference>
<dbReference type="Gene3D" id="3.40.50.150">
    <property type="entry name" value="Vaccinia Virus protein VP39"/>
    <property type="match status" value="1"/>
</dbReference>
<dbReference type="GO" id="GO:0044550">
    <property type="term" value="P:secondary metabolite biosynthetic process"/>
    <property type="evidence" value="ECO:0007669"/>
    <property type="project" value="TreeGrafter"/>
</dbReference>
<dbReference type="Gene3D" id="3.40.366.10">
    <property type="entry name" value="Malonyl-Coenzyme A Acyl Carrier Protein, domain 2"/>
    <property type="match status" value="1"/>
</dbReference>
<reference evidence="10 11" key="1">
    <citation type="submission" date="2017-11" db="EMBL/GenBank/DDBJ databases">
        <title>Comparative genomics of Botrytis spp.</title>
        <authorList>
            <person name="Valero-Jimenez C.A."/>
            <person name="Tapia P."/>
            <person name="Veloso J."/>
            <person name="Silva-Moreno E."/>
            <person name="Staats M."/>
            <person name="Valdes J.H."/>
            <person name="Van Kan J.A.L."/>
        </authorList>
    </citation>
    <scope>NUCLEOTIDE SEQUENCE [LARGE SCALE GENOMIC DNA]</scope>
    <source>
        <strain evidence="10 11">MUCL2830</strain>
    </source>
</reference>
<dbReference type="PROSITE" id="PS52004">
    <property type="entry name" value="KS3_2"/>
    <property type="match status" value="1"/>
</dbReference>
<accession>A0A4Y8D768</accession>
<dbReference type="InterPro" id="IPR049551">
    <property type="entry name" value="PKS_DH_C"/>
</dbReference>
<dbReference type="SMART" id="SM00826">
    <property type="entry name" value="PKS_DH"/>
    <property type="match status" value="1"/>
</dbReference>
<dbReference type="FunFam" id="3.40.47.10:FF:000019">
    <property type="entry name" value="Polyketide synthase type I"/>
    <property type="match status" value="1"/>
</dbReference>
<dbReference type="GO" id="GO:0004312">
    <property type="term" value="F:fatty acid synthase activity"/>
    <property type="evidence" value="ECO:0007669"/>
    <property type="project" value="TreeGrafter"/>
</dbReference>
<dbReference type="InterPro" id="IPR006162">
    <property type="entry name" value="Ppantetheine_attach_site"/>
</dbReference>
<dbReference type="CDD" id="cd00833">
    <property type="entry name" value="PKS"/>
    <property type="match status" value="1"/>
</dbReference>
<feature type="domain" description="PKS/mFAS DH" evidence="9">
    <location>
        <begin position="938"/>
        <end position="1245"/>
    </location>
</feature>
<dbReference type="Pfam" id="PF00550">
    <property type="entry name" value="PP-binding"/>
    <property type="match status" value="1"/>
</dbReference>
<dbReference type="Gene3D" id="3.40.50.720">
    <property type="entry name" value="NAD(P)-binding Rossmann-like Domain"/>
    <property type="match status" value="2"/>
</dbReference>
<evidence type="ECO:0000256" key="2">
    <source>
        <dbReference type="ARBA" id="ARBA00022553"/>
    </source>
</evidence>
<dbReference type="PROSITE" id="PS00012">
    <property type="entry name" value="PHOSPHOPANTETHEINE"/>
    <property type="match status" value="1"/>
</dbReference>
<evidence type="ECO:0000256" key="5">
    <source>
        <dbReference type="ARBA" id="ARBA00023268"/>
    </source>
</evidence>
<dbReference type="InterPro" id="IPR036736">
    <property type="entry name" value="ACP-like_sf"/>
</dbReference>
<keyword evidence="2" id="KW-0597">Phosphoprotein</keyword>
<dbReference type="Pfam" id="PF14765">
    <property type="entry name" value="PS-DH"/>
    <property type="match status" value="1"/>
</dbReference>
<evidence type="ECO:0000259" key="7">
    <source>
        <dbReference type="PROSITE" id="PS50075"/>
    </source>
</evidence>
<dbReference type="Pfam" id="PF16197">
    <property type="entry name" value="KAsynt_C_assoc"/>
    <property type="match status" value="1"/>
</dbReference>
<dbReference type="GO" id="GO:0031177">
    <property type="term" value="F:phosphopantetheine binding"/>
    <property type="evidence" value="ECO:0007669"/>
    <property type="project" value="InterPro"/>
</dbReference>
<dbReference type="GO" id="GO:0006633">
    <property type="term" value="P:fatty acid biosynthetic process"/>
    <property type="evidence" value="ECO:0007669"/>
    <property type="project" value="InterPro"/>
</dbReference>
<dbReference type="InterPro" id="IPR013968">
    <property type="entry name" value="PKS_KR"/>
</dbReference>
<dbReference type="Proteomes" id="UP000297299">
    <property type="component" value="Unassembled WGS sequence"/>
</dbReference>
<evidence type="ECO:0000313" key="10">
    <source>
        <dbReference type="EMBL" id="TEY69070.1"/>
    </source>
</evidence>
<dbReference type="SUPFAM" id="SSF47336">
    <property type="entry name" value="ACP-like"/>
    <property type="match status" value="1"/>
</dbReference>
<dbReference type="InterPro" id="IPR013217">
    <property type="entry name" value="Methyltransf_12"/>
</dbReference>
<dbReference type="Pfam" id="PF21089">
    <property type="entry name" value="PKS_DH_N"/>
    <property type="match status" value="1"/>
</dbReference>
<dbReference type="Gene3D" id="3.10.129.110">
    <property type="entry name" value="Polyketide synthase dehydratase"/>
    <property type="match status" value="1"/>
</dbReference>
<gene>
    <name evidence="10" type="ORF">BOTCAL_0117g00180</name>
</gene>
<dbReference type="InterPro" id="IPR016036">
    <property type="entry name" value="Malonyl_transacylase_ACP-bd"/>
</dbReference>
<dbReference type="InterPro" id="IPR020841">
    <property type="entry name" value="PKS_Beta-ketoAc_synthase_dom"/>
</dbReference>
<dbReference type="InterPro" id="IPR020807">
    <property type="entry name" value="PKS_DH"/>
</dbReference>
<keyword evidence="5" id="KW-0511">Multifunctional enzyme</keyword>
<sequence length="2461" mass="268936">MAAPSEPIAVIGTGCRFPGGASSPSKLWNLLHHPYDLTQKVPSSRFNIKAFYDPNGEHHGTTNATKSYFLNEDPTTFDAPFFNINPREAEALDPQQRLLLETVYEALEAAGLSIEEMQGTSTAVYVGLMCADYFDILMRDIEDIPQYLATGTARSIMSNRISYFFDWKGPSMTIDTACSSSLVAVHNAISTLRSGQSRTAIAAGANLIFGPEMYIGESNLHMLSPTGKSQMWDSKADGYARGEGTAAIVLKTLKNALEDGDDIEYIIRETGVNSDGRSKGITMPLAASQADLIRQTYARAGLDCTNPSERCQYFEAHGTGTPAGDPVEAEAISSAFFPRKSDIPNSEPLHVGSIKTVIGHLEGAAGLAGIIKAGLAIKEKTIPPNLHFQSLNSAIEPFYGDLNIPTAPLPWPVVEGPRRASVNSFGFGGTNAHAILESYELCSPTPGLESTAAIPFTISAISEDSLIQNITNFSDYIEDHEGINLMDLGYSLLGRGNFPTKATFVASNTEDLLDQLEKIIVAKEENSNLTIGARSINVNGKSSRKILGIFTGQGAQWPAMGKELIANIPSFSQAIDSLEKSLRELPDAPKWSLKEEIVASVGKSSIEKAEFSQPLCTALQIALVDLLKLIGVTFSAVVGHSSGEIAAAYAAGRLTSDDAIRIAYYRGRHAHLAKGKSGEEGSMMAAGLSFDEALEFCTGEEYQGRISIAASNAPKTVTLSGNKDIIEKAKATLEDRGIFARVLKVDTAYHSDHMLPCSEPYIRSLSTCKISPKPSSPDCTWISSVHSKNMSNESSGLETQYWVDNLVSPVRFFEAVSIAAKEFGPFDAAVEVGPHPALKGPVAQIFKHAVNAVVPYSGVLSRGENDSIAFAKALGFLLNHIDGKKTSFKKYLDTVSGGEVTAPKLLKGLPTYSWDHSRTFWFESRISRNYRNRANPPHELLGVRCADDSDMEYRWRNIFKLDELPWVSGHKFQRQTLVPAAFYCSMALESSKVLANGKPIRLVELHQVDIERAINLEENNAAVEVMFALKPTSSSASGSEEIVFADFWCTAAPNGKTMSMIFSGRIEMTLGTPSPDAMSLRSPVQPVLGPLNVDRFYDSLANVGLEFTGIFRGIEKGQRRMHISSLEGRRCLSDTGLLVHPAFLDMTLHATLAAFASPGDERFWTPYLPRRIAKMSFNIALCEAAFEKETSLAGMDGYITEVTPTTAKDAATYVGDVDVFDPVTNEIEIQIEGLQMQSFTAARPSQDRQLYLETLWAADISGGIISEVDIEDDDPKALHLIDLGERLSYAYMRQLVSEIKPENVPDHHRPLFNWINHVTDLVFKGTHPSIKPEWNNDDLQELITMAAKYPECVDLELMQAVGNNLPDVVRGTSTMLEHMLPNGLLDRLYTEGIGMATSNKFVTAAMKKIGHRYPKMNVLEIGAGTGGATKGIFTGIGDAFAHYTFTDISTGFFMKAREVFSDYASRMTFSLLNCEKDSLEQGYEAHSFDVIVASNVLHATEFLEKTMKNVRTLLKPGGYLCLLECTGHLERTGFLMAGLPGWWLGGADGRPYRPTISPPEWDAVLKKTGFSGVDAIVNDFKDKSRYTVSVILSQALDDDVQKLRAPLQYYPESRGKDLIVIGGSSVATQTLVATINQELPSWETRKTTVLATWEEASNLTIPFGTTILSVADLDEPIFKSMNAERLKGIQTVINSAESVLWVTTGCKADEPYANMAIGLGRSIISEMPHLNLQFLDVDLKENSAKVIGETLVRLEIATGLLESRKENLLWSIEPEMIYENGQLYLPRVKPIKKLNDVLNSTRRVIMEEVVLASNIVSITPPSVGNHFNLAVQEVVLNRLDSENELEISVFFSSLYAVNIDGNFLYIILGKTKSGSSVLALSTSNQSLITVPKDWVIPASQVTAQYLESAMAYLLAKQILNKGASRVLLHEPSFALSQAVASIAETGEKCISNIASTKSSTTSIQNCIKVHPTLSKRAIRDLLPASIQSFIDISGTGKHIKETLTKSTSIIEIDSFLSDMPAKSPSFVASSTILADVVSYADSTTAKDIEGKFLLDAGSLKHGHVSSFSPLSIVDWTKTTTLTVDFKPFSQNQIFEKNKSYLLAGLTGDLGQSICRWMVGAGARYIIIGSRSVKSGTPWQQELERMGATVLVYTIDFTDKAAVTRLREEAIKTMPPIAGVMNGCMVLDDKPFSDMPFETLERVIRPKVLSTINIDAVFGLELDFFVLFSSLAAVNGIPGQSNYAAANMYMASLAEQRRKRGGVASVIHIGMILGVGYVERSGRFTESALRSYNYLTIPEHEFLQVLSEAVQSGHPASGRCPEIIIGMVAPLTGEERDKPRWHANPRFAFVMNDFTSEESDSQGQVEVPTKEQLAKAQTKDEVLSVMQKCFSKQLELILQADSGSIDENAPLTQLGIDSLIAVEIRSWFLKEVGVSLPVLKILGGAAARDLCELACEEFKVNE</sequence>
<dbReference type="EMBL" id="PHWZ01000117">
    <property type="protein sequence ID" value="TEY69070.1"/>
    <property type="molecule type" value="Genomic_DNA"/>
</dbReference>
<dbReference type="SMART" id="SM00825">
    <property type="entry name" value="PKS_KS"/>
    <property type="match status" value="1"/>
</dbReference>
<evidence type="ECO:0000256" key="6">
    <source>
        <dbReference type="PROSITE-ProRule" id="PRU01363"/>
    </source>
</evidence>
<proteinExistence type="predicted"/>
<dbReference type="SUPFAM" id="SSF52151">
    <property type="entry name" value="FabD/lysophospholipase-like"/>
    <property type="match status" value="1"/>
</dbReference>
<dbReference type="InterPro" id="IPR001227">
    <property type="entry name" value="Ac_transferase_dom_sf"/>
</dbReference>
<dbReference type="InterPro" id="IPR049900">
    <property type="entry name" value="PKS_mFAS_DH"/>
</dbReference>
<dbReference type="InterPro" id="IPR049552">
    <property type="entry name" value="PKS_DH_N"/>
</dbReference>
<dbReference type="Pfam" id="PF08242">
    <property type="entry name" value="Methyltransf_12"/>
    <property type="match status" value="1"/>
</dbReference>
<dbReference type="InterPro" id="IPR057326">
    <property type="entry name" value="KR_dom"/>
</dbReference>
<dbReference type="InterPro" id="IPR016039">
    <property type="entry name" value="Thiolase-like"/>
</dbReference>
<dbReference type="Pfam" id="PF00109">
    <property type="entry name" value="ketoacyl-synt"/>
    <property type="match status" value="1"/>
</dbReference>
<dbReference type="GO" id="GO:0004315">
    <property type="term" value="F:3-oxoacyl-[acyl-carrier-protein] synthase activity"/>
    <property type="evidence" value="ECO:0007669"/>
    <property type="project" value="InterPro"/>
</dbReference>
<feature type="domain" description="Ketosynthase family 3 (KS3)" evidence="8">
    <location>
        <begin position="5"/>
        <end position="438"/>
    </location>
</feature>
<dbReference type="Pfam" id="PF02801">
    <property type="entry name" value="Ketoacyl-synt_C"/>
    <property type="match status" value="1"/>
</dbReference>
<dbReference type="PROSITE" id="PS00606">
    <property type="entry name" value="KS3_1"/>
    <property type="match status" value="1"/>
</dbReference>
<dbReference type="SMART" id="SM00823">
    <property type="entry name" value="PKS_PP"/>
    <property type="match status" value="1"/>
</dbReference>
<comment type="caution">
    <text evidence="10">The sequence shown here is derived from an EMBL/GenBank/DDBJ whole genome shotgun (WGS) entry which is preliminary data.</text>
</comment>
<dbReference type="InterPro" id="IPR042104">
    <property type="entry name" value="PKS_dehydratase_sf"/>
</dbReference>
<dbReference type="PANTHER" id="PTHR43775">
    <property type="entry name" value="FATTY ACID SYNTHASE"/>
    <property type="match status" value="1"/>
</dbReference>
<evidence type="ECO:0000256" key="4">
    <source>
        <dbReference type="ARBA" id="ARBA00022679"/>
    </source>
</evidence>
<evidence type="ECO:0000256" key="1">
    <source>
        <dbReference type="ARBA" id="ARBA00022450"/>
    </source>
</evidence>
<feature type="domain" description="Carrier" evidence="7">
    <location>
        <begin position="2379"/>
        <end position="2457"/>
    </location>
</feature>
<dbReference type="InterPro" id="IPR036291">
    <property type="entry name" value="NAD(P)-bd_dom_sf"/>
</dbReference>
<keyword evidence="3" id="KW-0489">Methyltransferase</keyword>
<dbReference type="SMART" id="SM00827">
    <property type="entry name" value="PKS_AT"/>
    <property type="match status" value="1"/>
</dbReference>
<dbReference type="Gene3D" id="1.10.1200.10">
    <property type="entry name" value="ACP-like"/>
    <property type="match status" value="1"/>
</dbReference>
<dbReference type="GO" id="GO:0032259">
    <property type="term" value="P:methylation"/>
    <property type="evidence" value="ECO:0007669"/>
    <property type="project" value="UniProtKB-KW"/>
</dbReference>
<dbReference type="InterPro" id="IPR029063">
    <property type="entry name" value="SAM-dependent_MTases_sf"/>
</dbReference>
<dbReference type="Gene3D" id="3.40.47.10">
    <property type="match status" value="1"/>
</dbReference>
<evidence type="ECO:0000259" key="8">
    <source>
        <dbReference type="PROSITE" id="PS52004"/>
    </source>
</evidence>
<protein>
    <submittedName>
        <fullName evidence="10">Uncharacterized protein</fullName>
    </submittedName>
</protein>
<dbReference type="SUPFAM" id="SSF53901">
    <property type="entry name" value="Thiolase-like"/>
    <property type="match status" value="1"/>
</dbReference>
<evidence type="ECO:0000256" key="3">
    <source>
        <dbReference type="ARBA" id="ARBA00022603"/>
    </source>
</evidence>
<dbReference type="InterPro" id="IPR020806">
    <property type="entry name" value="PKS_PP-bd"/>
</dbReference>
<dbReference type="STRING" id="38488.A0A4Y8D768"/>
<dbReference type="InterPro" id="IPR018201">
    <property type="entry name" value="Ketoacyl_synth_AS"/>
</dbReference>
<dbReference type="SUPFAM" id="SSF55048">
    <property type="entry name" value="Probable ACP-binding domain of malonyl-CoA ACP transacylase"/>
    <property type="match status" value="1"/>
</dbReference>
<keyword evidence="4" id="KW-0808">Transferase</keyword>
<evidence type="ECO:0000313" key="11">
    <source>
        <dbReference type="Proteomes" id="UP000297299"/>
    </source>
</evidence>
<dbReference type="Pfam" id="PF08659">
    <property type="entry name" value="KR"/>
    <property type="match status" value="1"/>
</dbReference>
<dbReference type="InterPro" id="IPR009081">
    <property type="entry name" value="PP-bd_ACP"/>
</dbReference>
<dbReference type="InterPro" id="IPR014030">
    <property type="entry name" value="Ketoacyl_synth_N"/>
</dbReference>
<feature type="active site" description="Proton donor; for dehydratase activity" evidence="6">
    <location>
        <position position="1145"/>
    </location>
</feature>
<feature type="region of interest" description="N-terminal hotdog fold" evidence="6">
    <location>
        <begin position="938"/>
        <end position="1073"/>
    </location>
</feature>
<keyword evidence="1" id="KW-0596">Phosphopantetheine</keyword>
<dbReference type="InterPro" id="IPR014043">
    <property type="entry name" value="Acyl_transferase_dom"/>
</dbReference>
<feature type="region of interest" description="C-terminal hotdog fold" evidence="6">
    <location>
        <begin position="1088"/>
        <end position="1245"/>
    </location>
</feature>
<dbReference type="OrthoDB" id="329835at2759"/>
<dbReference type="InterPro" id="IPR016035">
    <property type="entry name" value="Acyl_Trfase/lysoPLipase"/>
</dbReference>
<dbReference type="PANTHER" id="PTHR43775:SF20">
    <property type="entry name" value="HYBRID PKS-NRPS SYNTHETASE APDA"/>
    <property type="match status" value="1"/>
</dbReference>
<organism evidence="10 11">
    <name type="scientific">Botryotinia calthae</name>
    <dbReference type="NCBI Taxonomy" id="38488"/>
    <lineage>
        <taxon>Eukaryota</taxon>
        <taxon>Fungi</taxon>
        <taxon>Dikarya</taxon>
        <taxon>Ascomycota</taxon>
        <taxon>Pezizomycotina</taxon>
        <taxon>Leotiomycetes</taxon>
        <taxon>Helotiales</taxon>
        <taxon>Sclerotiniaceae</taxon>
        <taxon>Botryotinia</taxon>
    </lineage>
</organism>
<dbReference type="SUPFAM" id="SSF51735">
    <property type="entry name" value="NAD(P)-binding Rossmann-fold domains"/>
    <property type="match status" value="1"/>
</dbReference>
<dbReference type="Pfam" id="PF00698">
    <property type="entry name" value="Acyl_transf_1"/>
    <property type="match status" value="1"/>
</dbReference>
<keyword evidence="11" id="KW-1185">Reference proteome</keyword>
<name>A0A4Y8D768_9HELO</name>
<evidence type="ECO:0000259" key="9">
    <source>
        <dbReference type="PROSITE" id="PS52019"/>
    </source>
</evidence>
<dbReference type="InterPro" id="IPR014031">
    <property type="entry name" value="Ketoacyl_synth_C"/>
</dbReference>
<dbReference type="SMART" id="SM00822">
    <property type="entry name" value="PKS_KR"/>
    <property type="match status" value="1"/>
</dbReference>
<dbReference type="SUPFAM" id="SSF53335">
    <property type="entry name" value="S-adenosyl-L-methionine-dependent methyltransferases"/>
    <property type="match status" value="1"/>
</dbReference>
<dbReference type="PROSITE" id="PS52019">
    <property type="entry name" value="PKS_MFAS_DH"/>
    <property type="match status" value="1"/>
</dbReference>
<dbReference type="GO" id="GO:0008168">
    <property type="term" value="F:methyltransferase activity"/>
    <property type="evidence" value="ECO:0007669"/>
    <property type="project" value="UniProtKB-KW"/>
</dbReference>
<dbReference type="InterPro" id="IPR050091">
    <property type="entry name" value="PKS_NRPS_Biosynth_Enz"/>
</dbReference>
<dbReference type="PROSITE" id="PS50075">
    <property type="entry name" value="CARRIER"/>
    <property type="match status" value="1"/>
</dbReference>